<dbReference type="PANTHER" id="PTHR42872">
    <property type="entry name" value="PROTEIN-GLUTAMATE METHYLESTERASE/PROTEIN-GLUTAMINE GLUTAMINASE"/>
    <property type="match status" value="1"/>
</dbReference>
<dbReference type="PANTHER" id="PTHR42872:SF6">
    <property type="entry name" value="PROTEIN-GLUTAMATE METHYLESTERASE_PROTEIN-GLUTAMINE GLUTAMINASE"/>
    <property type="match status" value="1"/>
</dbReference>
<evidence type="ECO:0000256" key="1">
    <source>
        <dbReference type="ARBA" id="ARBA00022490"/>
    </source>
</evidence>
<dbReference type="SUPFAM" id="SSF52172">
    <property type="entry name" value="CheY-like"/>
    <property type="match status" value="1"/>
</dbReference>
<feature type="active site" evidence="5">
    <location>
        <position position="116"/>
    </location>
</feature>
<dbReference type="SUPFAM" id="SSF52738">
    <property type="entry name" value="Methylesterase CheB, C-terminal domain"/>
    <property type="match status" value="1"/>
</dbReference>
<dbReference type="InterPro" id="IPR000673">
    <property type="entry name" value="Sig_transdc_resp-reg_Me-estase"/>
</dbReference>
<keyword evidence="10" id="KW-1185">Reference proteome</keyword>
<keyword evidence="1" id="KW-0963">Cytoplasm</keyword>
<dbReference type="Gene3D" id="3.40.50.2300">
    <property type="match status" value="1"/>
</dbReference>
<evidence type="ECO:0000256" key="4">
    <source>
        <dbReference type="ARBA" id="ARBA00048267"/>
    </source>
</evidence>
<feature type="domain" description="Response regulatory" evidence="7">
    <location>
        <begin position="15"/>
        <end position="155"/>
    </location>
</feature>
<protein>
    <recommendedName>
        <fullName evidence="3">protein-glutamate methylesterase</fullName>
        <ecNumber evidence="3">3.1.1.61</ecNumber>
    </recommendedName>
</protein>
<proteinExistence type="predicted"/>
<dbReference type="AlphaFoldDB" id="A0A2V5KAN0"/>
<comment type="caution">
    <text evidence="9">The sequence shown here is derived from an EMBL/GenBank/DDBJ whole genome shotgun (WGS) entry which is preliminary data.</text>
</comment>
<dbReference type="GO" id="GO:0008984">
    <property type="term" value="F:protein-glutamate methylesterase activity"/>
    <property type="evidence" value="ECO:0007669"/>
    <property type="project" value="UniProtKB-EC"/>
</dbReference>
<dbReference type="Proteomes" id="UP000247476">
    <property type="component" value="Unassembled WGS sequence"/>
</dbReference>
<keyword evidence="6" id="KW-0597">Phosphoprotein</keyword>
<feature type="modified residue" description="4-aspartylphosphate" evidence="6">
    <location>
        <position position="66"/>
    </location>
</feature>
<evidence type="ECO:0000259" key="7">
    <source>
        <dbReference type="PROSITE" id="PS50110"/>
    </source>
</evidence>
<dbReference type="Gene3D" id="3.40.50.180">
    <property type="entry name" value="Methylesterase CheB, C-terminal domain"/>
    <property type="match status" value="1"/>
</dbReference>
<dbReference type="InterPro" id="IPR035909">
    <property type="entry name" value="CheB_C"/>
</dbReference>
<feature type="active site" evidence="5">
    <location>
        <position position="238"/>
    </location>
</feature>
<dbReference type="GO" id="GO:0005737">
    <property type="term" value="C:cytoplasm"/>
    <property type="evidence" value="ECO:0007669"/>
    <property type="project" value="InterPro"/>
</dbReference>
<dbReference type="OrthoDB" id="9793421at2"/>
<dbReference type="InterPro" id="IPR001789">
    <property type="entry name" value="Sig_transdc_resp-reg_receiver"/>
</dbReference>
<name>A0A2V5KAN0_9BACL</name>
<evidence type="ECO:0000313" key="10">
    <source>
        <dbReference type="Proteomes" id="UP000247476"/>
    </source>
</evidence>
<comment type="catalytic activity">
    <reaction evidence="4">
        <text>[protein]-L-glutamate 5-O-methyl ester + H2O = L-glutamyl-[protein] + methanol + H(+)</text>
        <dbReference type="Rhea" id="RHEA:23236"/>
        <dbReference type="Rhea" id="RHEA-COMP:10208"/>
        <dbReference type="Rhea" id="RHEA-COMP:10311"/>
        <dbReference type="ChEBI" id="CHEBI:15377"/>
        <dbReference type="ChEBI" id="CHEBI:15378"/>
        <dbReference type="ChEBI" id="CHEBI:17790"/>
        <dbReference type="ChEBI" id="CHEBI:29973"/>
        <dbReference type="ChEBI" id="CHEBI:82795"/>
        <dbReference type="EC" id="3.1.1.61"/>
    </reaction>
</comment>
<gene>
    <name evidence="9" type="ORF">DLM86_03980</name>
</gene>
<dbReference type="Pfam" id="PF01339">
    <property type="entry name" value="CheB_methylest"/>
    <property type="match status" value="1"/>
</dbReference>
<dbReference type="InterPro" id="IPR011006">
    <property type="entry name" value="CheY-like_superfamily"/>
</dbReference>
<dbReference type="PROSITE" id="PS50110">
    <property type="entry name" value="RESPONSE_REGULATORY"/>
    <property type="match status" value="1"/>
</dbReference>
<keyword evidence="2 5" id="KW-0378">Hydrolase</keyword>
<evidence type="ECO:0000259" key="8">
    <source>
        <dbReference type="PROSITE" id="PS50122"/>
    </source>
</evidence>
<accession>A0A2V5KAN0</accession>
<evidence type="ECO:0000256" key="2">
    <source>
        <dbReference type="ARBA" id="ARBA00022801"/>
    </source>
</evidence>
<reference evidence="9 10" key="1">
    <citation type="submission" date="2018-05" db="EMBL/GenBank/DDBJ databases">
        <title>Paenibacillus flagellatus sp. nov., isolated from selenium mineral soil.</title>
        <authorList>
            <person name="Dai X."/>
        </authorList>
    </citation>
    <scope>NUCLEOTIDE SEQUENCE [LARGE SCALE GENOMIC DNA]</scope>
    <source>
        <strain evidence="9 10">DXL2</strain>
    </source>
</reference>
<evidence type="ECO:0000256" key="5">
    <source>
        <dbReference type="PROSITE-ProRule" id="PRU00050"/>
    </source>
</evidence>
<dbReference type="CDD" id="cd16432">
    <property type="entry name" value="CheB_Rec"/>
    <property type="match status" value="1"/>
</dbReference>
<keyword evidence="5" id="KW-0145">Chemotaxis</keyword>
<dbReference type="RefSeq" id="WP_110839170.1">
    <property type="nucleotide sequence ID" value="NZ_QJVJ01000002.1"/>
</dbReference>
<evidence type="ECO:0000256" key="3">
    <source>
        <dbReference type="ARBA" id="ARBA00039140"/>
    </source>
</evidence>
<organism evidence="9 10">
    <name type="scientific">Paenibacillus flagellatus</name>
    <dbReference type="NCBI Taxonomy" id="2211139"/>
    <lineage>
        <taxon>Bacteria</taxon>
        <taxon>Bacillati</taxon>
        <taxon>Bacillota</taxon>
        <taxon>Bacilli</taxon>
        <taxon>Bacillales</taxon>
        <taxon>Paenibacillaceae</taxon>
        <taxon>Paenibacillus</taxon>
    </lineage>
</organism>
<evidence type="ECO:0000256" key="6">
    <source>
        <dbReference type="PROSITE-ProRule" id="PRU00169"/>
    </source>
</evidence>
<evidence type="ECO:0000313" key="9">
    <source>
        <dbReference type="EMBL" id="PYI56641.1"/>
    </source>
</evidence>
<dbReference type="EC" id="3.1.1.61" evidence="3"/>
<dbReference type="GO" id="GO:0000156">
    <property type="term" value="F:phosphorelay response regulator activity"/>
    <property type="evidence" value="ECO:0007669"/>
    <property type="project" value="InterPro"/>
</dbReference>
<dbReference type="PROSITE" id="PS50122">
    <property type="entry name" value="CHEB"/>
    <property type="match status" value="1"/>
</dbReference>
<feature type="domain" description="CheB-type methylesterase" evidence="8">
    <location>
        <begin position="103"/>
        <end position="296"/>
    </location>
</feature>
<dbReference type="GO" id="GO:0006935">
    <property type="term" value="P:chemotaxis"/>
    <property type="evidence" value="ECO:0007669"/>
    <property type="project" value="UniProtKB-UniRule"/>
</dbReference>
<sequence>MQARPLFERPDKRINVLIVDASALFRAKMARTLGEAPGVAAIETARGPVEARAKLASFRPDVVVVDDVAKMRPELLRELAAKAIVATASDVAGAIGARPAAAPASAAARVIAVGASTGGTEATHLLLSMLPADMPGIVVVQHMPPGFTRSYAERLDRETAFAVKEAASGDPVLPGRVLIAPGECQMKLKRYGDGYRVDIFKGDRVSGHCPSVDVLFESVAQTAGSRSIGVLLTGMGSDGAKGLLSIRRQGGRTYGQDEATSVVYGMPKAALALGAVEKQLPIGRMAQALVAATRPGA</sequence>
<dbReference type="EMBL" id="QJVJ01000002">
    <property type="protein sequence ID" value="PYI56641.1"/>
    <property type="molecule type" value="Genomic_DNA"/>
</dbReference>
<feature type="active site" evidence="5">
    <location>
        <position position="142"/>
    </location>
</feature>